<protein>
    <recommendedName>
        <fullName evidence="12">ATP-dependent DNA helicase PIF1</fullName>
        <ecNumber evidence="12">5.6.2.3</ecNumber>
    </recommendedName>
    <alternativeName>
        <fullName evidence="12">DNA 5'-3' helicase PIF1</fullName>
    </alternativeName>
    <alternativeName>
        <fullName evidence="12">DNA repair and recombination helicase PIF1</fullName>
    </alternativeName>
</protein>
<keyword evidence="4 12" id="KW-0347">Helicase</keyword>
<feature type="compositionally biased region" description="Acidic residues" evidence="13">
    <location>
        <begin position="48"/>
        <end position="57"/>
    </location>
</feature>
<dbReference type="GeneID" id="8298363"/>
<dbReference type="InterPro" id="IPR049163">
    <property type="entry name" value="Pif1-like_2B_dom"/>
</dbReference>
<keyword evidence="8 12" id="KW-0233">DNA recombination</keyword>
<dbReference type="GO" id="GO:0006310">
    <property type="term" value="P:DNA recombination"/>
    <property type="evidence" value="ECO:0007669"/>
    <property type="project" value="UniProtKB-UniRule"/>
</dbReference>
<dbReference type="InterPro" id="IPR051055">
    <property type="entry name" value="PIF1_helicase"/>
</dbReference>
<dbReference type="GO" id="GO:0006281">
    <property type="term" value="P:DNA repair"/>
    <property type="evidence" value="ECO:0007669"/>
    <property type="project" value="UniProtKB-UniRule"/>
</dbReference>
<evidence type="ECO:0000256" key="2">
    <source>
        <dbReference type="ARBA" id="ARBA00022763"/>
    </source>
</evidence>
<keyword evidence="1 12" id="KW-0547">Nucleotide-binding</keyword>
<evidence type="ECO:0000256" key="12">
    <source>
        <dbReference type="HAMAP-Rule" id="MF_03176"/>
    </source>
</evidence>
<dbReference type="KEGG" id="ctp:CTRG_02798"/>
<evidence type="ECO:0000256" key="11">
    <source>
        <dbReference type="ARBA" id="ARBA00023242"/>
    </source>
</evidence>
<evidence type="ECO:0000256" key="7">
    <source>
        <dbReference type="ARBA" id="ARBA00023128"/>
    </source>
</evidence>
<dbReference type="PANTHER" id="PTHR47642:SF5">
    <property type="entry name" value="ATP-DEPENDENT DNA HELICASE"/>
    <property type="match status" value="1"/>
</dbReference>
<evidence type="ECO:0000256" key="9">
    <source>
        <dbReference type="ARBA" id="ARBA00023204"/>
    </source>
</evidence>
<feature type="compositionally biased region" description="Low complexity" evidence="13">
    <location>
        <begin position="74"/>
        <end position="88"/>
    </location>
</feature>
<dbReference type="InterPro" id="IPR003593">
    <property type="entry name" value="AAA+_ATPase"/>
</dbReference>
<dbReference type="AlphaFoldDB" id="C5M8S6"/>
<feature type="region of interest" description="Disordered" evidence="13">
    <location>
        <begin position="25"/>
        <end position="61"/>
    </location>
</feature>
<dbReference type="EC" id="5.6.2.3" evidence="12"/>
<evidence type="ECO:0000256" key="10">
    <source>
        <dbReference type="ARBA" id="ARBA00023235"/>
    </source>
</evidence>
<dbReference type="GO" id="GO:0016887">
    <property type="term" value="F:ATP hydrolysis activity"/>
    <property type="evidence" value="ECO:0007669"/>
    <property type="project" value="RHEA"/>
</dbReference>
<keyword evidence="10 12" id="KW-0413">Isomerase</keyword>
<evidence type="ECO:0000256" key="6">
    <source>
        <dbReference type="ARBA" id="ARBA00023125"/>
    </source>
</evidence>
<dbReference type="Proteomes" id="UP000002037">
    <property type="component" value="Unassembled WGS sequence"/>
</dbReference>
<dbReference type="Pfam" id="PF21530">
    <property type="entry name" value="Pif1_2B_dom"/>
    <property type="match status" value="1"/>
</dbReference>
<dbReference type="InterPro" id="IPR048293">
    <property type="entry name" value="PIF1_RRM3_pfh1"/>
</dbReference>
<evidence type="ECO:0000256" key="5">
    <source>
        <dbReference type="ARBA" id="ARBA00022840"/>
    </source>
</evidence>
<dbReference type="GO" id="GO:0000723">
    <property type="term" value="P:telomere maintenance"/>
    <property type="evidence" value="ECO:0007669"/>
    <property type="project" value="InterPro"/>
</dbReference>
<dbReference type="Gene3D" id="3.40.50.300">
    <property type="entry name" value="P-loop containing nucleotide triphosphate hydrolases"/>
    <property type="match status" value="2"/>
</dbReference>
<name>C5M8S6_CANTT</name>
<evidence type="ECO:0000256" key="13">
    <source>
        <dbReference type="SAM" id="MobiDB-lite"/>
    </source>
</evidence>
<dbReference type="OrthoDB" id="432234at2759"/>
<dbReference type="VEuPathDB" id="FungiDB:CTRG_02798"/>
<comment type="catalytic activity">
    <reaction evidence="12">
        <text>ATP + H2O = ADP + phosphate + H(+)</text>
        <dbReference type="Rhea" id="RHEA:13065"/>
        <dbReference type="ChEBI" id="CHEBI:15377"/>
        <dbReference type="ChEBI" id="CHEBI:15378"/>
        <dbReference type="ChEBI" id="CHEBI:30616"/>
        <dbReference type="ChEBI" id="CHEBI:43474"/>
        <dbReference type="ChEBI" id="CHEBI:456216"/>
        <dbReference type="EC" id="5.6.2.3"/>
    </reaction>
</comment>
<feature type="domain" description="AAA+ ATPase" evidence="14">
    <location>
        <begin position="135"/>
        <end position="429"/>
    </location>
</feature>
<feature type="binding site" evidence="12">
    <location>
        <begin position="143"/>
        <end position="150"/>
    </location>
    <ligand>
        <name>ATP</name>
        <dbReference type="ChEBI" id="CHEBI:30616"/>
    </ligand>
</feature>
<dbReference type="CDD" id="cd18809">
    <property type="entry name" value="SF1_C_RecD"/>
    <property type="match status" value="1"/>
</dbReference>
<evidence type="ECO:0000313" key="16">
    <source>
        <dbReference type="Proteomes" id="UP000002037"/>
    </source>
</evidence>
<sequence length="558" mass="62295">MSNDKVKKAQLTVDSFFKNSKFNRLKDQGRVIPAPKPSKSILSSSNDDGFDEPEETSFDTSTEVINLRSSFLTSQTTTTTSTNTNSTQSKRKVEDILDFQPKRLKKQSPPPQVETDEKVELSPEQEKVIDLVINKKKNVFFTGSAGTGKSVLLKELAKKLKEIYGEAFGLTASTGLAACNIGGMTLHGYLSIGIGNQSVEAMAKKIIKNTRSDYKWNTMKVLIIDEVSMIDGSLLDKINIIARMVRKNNKPFGGIQVVFCGDFYQLPPVAKDGKYMFAFESKAWKELSLCNVVLSQVFRQKGDSLLIKMLNEMRLGNVSDECYELFKSLQRPLKLPEGIAATELFATRNEVDAANKRKLQSLDGETRTFEAVDTYSIPSYVAEQLSNGFMAPQKLELKIGANVMCIKNMETDIVNGSIGKVIDFMSKGDYLTQLAETDLPINTNTKKYPLVQFMVEGSTPKQILVQEEEWSIEDGKGNPLITRVQLPLMVSYALTIHKSQGQSIPYVVVDFRRIFESGHAYVALSRAINRDGLQIVSFNPRKIIANPRVLKFYKSIGN</sequence>
<keyword evidence="6 12" id="KW-0238">DNA-binding</keyword>
<dbReference type="RefSeq" id="XP_002548501.1">
    <property type="nucleotide sequence ID" value="XM_002548455.1"/>
</dbReference>
<comment type="subunit">
    <text evidence="12">Monomer.</text>
</comment>
<dbReference type="GO" id="GO:0043139">
    <property type="term" value="F:5'-3' DNA helicase activity"/>
    <property type="evidence" value="ECO:0007669"/>
    <property type="project" value="UniProtKB-UniRule"/>
</dbReference>
<dbReference type="InterPro" id="IPR010285">
    <property type="entry name" value="DNA_helicase_pif1-like_DEAD"/>
</dbReference>
<evidence type="ECO:0000256" key="3">
    <source>
        <dbReference type="ARBA" id="ARBA00022801"/>
    </source>
</evidence>
<keyword evidence="5 12" id="KW-0067">ATP-binding</keyword>
<gene>
    <name evidence="12" type="primary">PIF1</name>
    <name evidence="15" type="ORF">CTRG_02798</name>
</gene>
<dbReference type="EMBL" id="GG692397">
    <property type="protein sequence ID" value="EER33980.1"/>
    <property type="molecule type" value="Genomic_DNA"/>
</dbReference>
<evidence type="ECO:0000313" key="15">
    <source>
        <dbReference type="EMBL" id="EER33980.1"/>
    </source>
</evidence>
<dbReference type="HOGENOM" id="CLU_001613_0_3_1"/>
<evidence type="ECO:0000259" key="14">
    <source>
        <dbReference type="SMART" id="SM00382"/>
    </source>
</evidence>
<reference evidence="15 16" key="1">
    <citation type="journal article" date="2009" name="Nature">
        <title>Evolution of pathogenicity and sexual reproduction in eight Candida genomes.</title>
        <authorList>
            <person name="Butler G."/>
            <person name="Rasmussen M.D."/>
            <person name="Lin M.F."/>
            <person name="Santos M.A."/>
            <person name="Sakthikumar S."/>
            <person name="Munro C.A."/>
            <person name="Rheinbay E."/>
            <person name="Grabherr M."/>
            <person name="Forche A."/>
            <person name="Reedy J.L."/>
            <person name="Agrafioti I."/>
            <person name="Arnaud M.B."/>
            <person name="Bates S."/>
            <person name="Brown A.J."/>
            <person name="Brunke S."/>
            <person name="Costanzo M.C."/>
            <person name="Fitzpatrick D.A."/>
            <person name="de Groot P.W."/>
            <person name="Harris D."/>
            <person name="Hoyer L.L."/>
            <person name="Hube B."/>
            <person name="Klis F.M."/>
            <person name="Kodira C."/>
            <person name="Lennard N."/>
            <person name="Logue M.E."/>
            <person name="Martin R."/>
            <person name="Neiman A.M."/>
            <person name="Nikolaou E."/>
            <person name="Quail M.A."/>
            <person name="Quinn J."/>
            <person name="Santos M.C."/>
            <person name="Schmitzberger F.F."/>
            <person name="Sherlock G."/>
            <person name="Shah P."/>
            <person name="Silverstein K.A."/>
            <person name="Skrzypek M.S."/>
            <person name="Soll D."/>
            <person name="Staggs R."/>
            <person name="Stansfield I."/>
            <person name="Stumpf M.P."/>
            <person name="Sudbery P.E."/>
            <person name="Srikantha T."/>
            <person name="Zeng Q."/>
            <person name="Berman J."/>
            <person name="Berriman M."/>
            <person name="Heitman J."/>
            <person name="Gow N.A."/>
            <person name="Lorenz M.C."/>
            <person name="Birren B.W."/>
            <person name="Kellis M."/>
            <person name="Cuomo C.A."/>
        </authorList>
    </citation>
    <scope>NUCLEOTIDE SEQUENCE [LARGE SCALE GENOMIC DNA]</scope>
    <source>
        <strain evidence="16">ATCC MYA-3404 / T1</strain>
    </source>
</reference>
<keyword evidence="2 12" id="KW-0227">DNA damage</keyword>
<dbReference type="Pfam" id="PF05970">
    <property type="entry name" value="PIF1"/>
    <property type="match status" value="1"/>
</dbReference>
<dbReference type="GO" id="GO:0005634">
    <property type="term" value="C:nucleus"/>
    <property type="evidence" value="ECO:0007669"/>
    <property type="project" value="UniProtKB-SubCell"/>
</dbReference>
<dbReference type="HAMAP" id="MF_03176">
    <property type="entry name" value="PIF1"/>
    <property type="match status" value="1"/>
</dbReference>
<dbReference type="PANTHER" id="PTHR47642">
    <property type="entry name" value="ATP-DEPENDENT DNA HELICASE"/>
    <property type="match status" value="1"/>
</dbReference>
<evidence type="ECO:0000256" key="8">
    <source>
        <dbReference type="ARBA" id="ARBA00023172"/>
    </source>
</evidence>
<dbReference type="CDD" id="cd18037">
    <property type="entry name" value="DEXSc_Pif1_like"/>
    <property type="match status" value="1"/>
</dbReference>
<dbReference type="GO" id="GO:0003677">
    <property type="term" value="F:DNA binding"/>
    <property type="evidence" value="ECO:0007669"/>
    <property type="project" value="UniProtKB-KW"/>
</dbReference>
<proteinExistence type="inferred from homology"/>
<feature type="region of interest" description="Disordered" evidence="13">
    <location>
        <begin position="74"/>
        <end position="121"/>
    </location>
</feature>
<dbReference type="GO" id="GO:0005524">
    <property type="term" value="F:ATP binding"/>
    <property type="evidence" value="ECO:0007669"/>
    <property type="project" value="UniProtKB-UniRule"/>
</dbReference>
<keyword evidence="3 12" id="KW-0378">Hydrolase</keyword>
<dbReference type="eggNOG" id="KOG0987">
    <property type="taxonomic scope" value="Eukaryota"/>
</dbReference>
<feature type="DNA-binding region" evidence="12">
    <location>
        <begin position="519"/>
        <end position="538"/>
    </location>
</feature>
<accession>C5M8S6</accession>
<comment type="function">
    <text evidence="12">DNA-dependent ATPase and 5'-3' DNA helicase required for the maintenance of both mitochondrial and nuclear genome stability.</text>
</comment>
<keyword evidence="16" id="KW-1185">Reference proteome</keyword>
<comment type="cofactor">
    <cofactor evidence="12">
        <name>Mg(2+)</name>
        <dbReference type="ChEBI" id="CHEBI:18420"/>
    </cofactor>
</comment>
<organism evidence="15 16">
    <name type="scientific">Candida tropicalis (strain ATCC MYA-3404 / T1)</name>
    <name type="common">Yeast</name>
    <dbReference type="NCBI Taxonomy" id="294747"/>
    <lineage>
        <taxon>Eukaryota</taxon>
        <taxon>Fungi</taxon>
        <taxon>Dikarya</taxon>
        <taxon>Ascomycota</taxon>
        <taxon>Saccharomycotina</taxon>
        <taxon>Pichiomycetes</taxon>
        <taxon>Debaryomycetaceae</taxon>
        <taxon>Candida/Lodderomyces clade</taxon>
        <taxon>Candida</taxon>
    </lineage>
</organism>
<dbReference type="SMART" id="SM00382">
    <property type="entry name" value="AAA"/>
    <property type="match status" value="1"/>
</dbReference>
<dbReference type="GO" id="GO:0005739">
    <property type="term" value="C:mitochondrion"/>
    <property type="evidence" value="ECO:0007669"/>
    <property type="project" value="UniProtKB-SubCell"/>
</dbReference>
<keyword evidence="9 12" id="KW-0234">DNA repair</keyword>
<dbReference type="SUPFAM" id="SSF52540">
    <property type="entry name" value="P-loop containing nucleoside triphosphate hydrolases"/>
    <property type="match status" value="2"/>
</dbReference>
<comment type="similarity">
    <text evidence="12">Belongs to the helicase family. PIF1 subfamily.</text>
</comment>
<dbReference type="STRING" id="294747.C5M8S6"/>
<dbReference type="InterPro" id="IPR027417">
    <property type="entry name" value="P-loop_NTPase"/>
</dbReference>
<keyword evidence="7 12" id="KW-0496">Mitochondrion</keyword>
<keyword evidence="11 12" id="KW-0539">Nucleus</keyword>
<comment type="subcellular location">
    <subcellularLocation>
        <location evidence="12">Nucleus</location>
    </subcellularLocation>
    <subcellularLocation>
        <location evidence="12">Mitochondrion</location>
    </subcellularLocation>
</comment>
<evidence type="ECO:0000256" key="4">
    <source>
        <dbReference type="ARBA" id="ARBA00022806"/>
    </source>
</evidence>
<evidence type="ECO:0000256" key="1">
    <source>
        <dbReference type="ARBA" id="ARBA00022741"/>
    </source>
</evidence>